<feature type="chain" id="PRO_5016934862" evidence="2">
    <location>
        <begin position="23"/>
        <end position="460"/>
    </location>
</feature>
<dbReference type="Pfam" id="PF13163">
    <property type="entry name" value="DUF3999"/>
    <property type="match status" value="1"/>
</dbReference>
<feature type="signal peptide" evidence="2">
    <location>
        <begin position="1"/>
        <end position="22"/>
    </location>
</feature>
<protein>
    <submittedName>
        <fullName evidence="3">Uncharacterized protein DUF3999</fullName>
    </submittedName>
</protein>
<keyword evidence="1" id="KW-0812">Transmembrane</keyword>
<dbReference type="InterPro" id="IPR025060">
    <property type="entry name" value="DUF3999"/>
</dbReference>
<keyword evidence="1" id="KW-1133">Transmembrane helix</keyword>
<evidence type="ECO:0000313" key="4">
    <source>
        <dbReference type="Proteomes" id="UP000254848"/>
    </source>
</evidence>
<evidence type="ECO:0000256" key="2">
    <source>
        <dbReference type="SAM" id="SignalP"/>
    </source>
</evidence>
<feature type="transmembrane region" description="Helical" evidence="1">
    <location>
        <begin position="432"/>
        <end position="452"/>
    </location>
</feature>
<dbReference type="Proteomes" id="UP000254848">
    <property type="component" value="Unassembled WGS sequence"/>
</dbReference>
<keyword evidence="2" id="KW-0732">Signal</keyword>
<dbReference type="RefSeq" id="WP_162844331.1">
    <property type="nucleotide sequence ID" value="NZ_QRAP01000001.1"/>
</dbReference>
<dbReference type="EMBL" id="QRAP01000001">
    <property type="protein sequence ID" value="RDK96591.1"/>
    <property type="molecule type" value="Genomic_DNA"/>
</dbReference>
<gene>
    <name evidence="3" type="ORF">C8D90_10119</name>
</gene>
<organism evidence="3 4">
    <name type="scientific">Enterobacillus tribolii</name>
    <dbReference type="NCBI Taxonomy" id="1487935"/>
    <lineage>
        <taxon>Bacteria</taxon>
        <taxon>Pseudomonadati</taxon>
        <taxon>Pseudomonadota</taxon>
        <taxon>Gammaproteobacteria</taxon>
        <taxon>Enterobacterales</taxon>
        <taxon>Hafniaceae</taxon>
        <taxon>Enterobacillus</taxon>
    </lineage>
</organism>
<dbReference type="AlphaFoldDB" id="A0A370R2D7"/>
<sequence length="460" mass="50992">MRIKLNNWLLSGVLCLSAAAWAETVDAPSDFAYGIPLTTDSTSPFFRVDLPREVYTQTAWPDMRDVRVFNSQGMTVPFALFSAVATVESNTSYPLRLFPMRGHKSEERNRPVVSLKSASGIEVTLPVEEEQSVGRNFLLEVEEVEGGYPALNALKLEWTRLPENWQARVSVLYSSDLKRWNTLVSDAPLMDLTSGADRLLLDKIDLRDRGYRPNARYFMLTFRDDSAPAALDIRAAQGVVELKDAEPRRITLASQSKSVSAGEAEYVWSSPQPLNQLVVVPAQNNTVLPLEIEYRSSATESWRPLSKQVVYRLNGRHSAPIALHGQLVQGVRLKGVNQQWNENLPQVSGERDVRSLVFNAQGSAPFLLAWGNKAAGEQAIDIQALIPEELHQSLSVDSLPDAGLQSVQELGGEARLHATSAVEQAGMWQKGILWAVLILGAGGLVLLALKVWREVQKREE</sequence>
<evidence type="ECO:0000256" key="1">
    <source>
        <dbReference type="SAM" id="Phobius"/>
    </source>
</evidence>
<reference evidence="3 4" key="1">
    <citation type="submission" date="2018-07" db="EMBL/GenBank/DDBJ databases">
        <title>Genomic Encyclopedia of Type Strains, Phase IV (KMG-IV): sequencing the most valuable type-strain genomes for metagenomic binning, comparative biology and taxonomic classification.</title>
        <authorList>
            <person name="Goeker M."/>
        </authorList>
    </citation>
    <scope>NUCLEOTIDE SEQUENCE [LARGE SCALE GENOMIC DNA]</scope>
    <source>
        <strain evidence="3 4">DSM 103736</strain>
    </source>
</reference>
<keyword evidence="1" id="KW-0472">Membrane</keyword>
<proteinExistence type="predicted"/>
<comment type="caution">
    <text evidence="3">The sequence shown here is derived from an EMBL/GenBank/DDBJ whole genome shotgun (WGS) entry which is preliminary data.</text>
</comment>
<evidence type="ECO:0000313" key="3">
    <source>
        <dbReference type="EMBL" id="RDK96591.1"/>
    </source>
</evidence>
<accession>A0A370R2D7</accession>
<name>A0A370R2D7_9GAMM</name>
<keyword evidence="4" id="KW-1185">Reference proteome</keyword>